<dbReference type="InterPro" id="IPR014284">
    <property type="entry name" value="RNA_pol_sigma-70_dom"/>
</dbReference>
<dbReference type="Proteomes" id="UP000245133">
    <property type="component" value="Unassembled WGS sequence"/>
</dbReference>
<dbReference type="GO" id="GO:0016987">
    <property type="term" value="F:sigma factor activity"/>
    <property type="evidence" value="ECO:0007669"/>
    <property type="project" value="UniProtKB-KW"/>
</dbReference>
<evidence type="ECO:0000313" key="8">
    <source>
        <dbReference type="EMBL" id="GBF52020.1"/>
    </source>
</evidence>
<dbReference type="Gene3D" id="1.10.1740.10">
    <property type="match status" value="1"/>
</dbReference>
<keyword evidence="9" id="KW-1185">Reference proteome</keyword>
<feature type="domain" description="RNA polymerase sigma factor 70 region 4 type 2" evidence="7">
    <location>
        <begin position="111"/>
        <end position="163"/>
    </location>
</feature>
<name>A0A2P2E576_9LEPT</name>
<dbReference type="NCBIfam" id="TIGR02937">
    <property type="entry name" value="sigma70-ECF"/>
    <property type="match status" value="1"/>
</dbReference>
<evidence type="ECO:0000256" key="4">
    <source>
        <dbReference type="ARBA" id="ARBA00023125"/>
    </source>
</evidence>
<feature type="domain" description="RNA polymerase sigma-70 region 2" evidence="6">
    <location>
        <begin position="14"/>
        <end position="78"/>
    </location>
</feature>
<dbReference type="InterPro" id="IPR013324">
    <property type="entry name" value="RNA_pol_sigma_r3/r4-like"/>
</dbReference>
<evidence type="ECO:0000256" key="5">
    <source>
        <dbReference type="ARBA" id="ARBA00023163"/>
    </source>
</evidence>
<dbReference type="SUPFAM" id="SSF88946">
    <property type="entry name" value="Sigma2 domain of RNA polymerase sigma factors"/>
    <property type="match status" value="1"/>
</dbReference>
<dbReference type="CDD" id="cd06171">
    <property type="entry name" value="Sigma70_r4"/>
    <property type="match status" value="1"/>
</dbReference>
<keyword evidence="5" id="KW-0804">Transcription</keyword>
<organism evidence="8 9">
    <name type="scientific">Leptospira ryugenii</name>
    <dbReference type="NCBI Taxonomy" id="1917863"/>
    <lineage>
        <taxon>Bacteria</taxon>
        <taxon>Pseudomonadati</taxon>
        <taxon>Spirochaetota</taxon>
        <taxon>Spirochaetia</taxon>
        <taxon>Leptospirales</taxon>
        <taxon>Leptospiraceae</taxon>
        <taxon>Leptospira</taxon>
    </lineage>
</organism>
<proteinExistence type="inferred from homology"/>
<sequence>MAKVSEKAVSIAQIYERSHKRIYDFLYKYTQNADTAMDLMQDSFLSFHKHYGNAGLSEEKSVMVLYTIARNLSINYSKKFSTTREIHSEDIDLHSHNPKVEKTAELRDLEERLYSFLGELKEDERSAILLKNVEEFQLSQIAEILDVSISTASRLVIRATEKLQNIAIREGLVPDE</sequence>
<comment type="similarity">
    <text evidence="1">Belongs to the sigma-70 factor family. ECF subfamily.</text>
</comment>
<dbReference type="InterPro" id="IPR036388">
    <property type="entry name" value="WH-like_DNA-bd_sf"/>
</dbReference>
<keyword evidence="4" id="KW-0238">DNA-binding</keyword>
<reference evidence="8 9" key="1">
    <citation type="submission" date="2018-02" db="EMBL/GenBank/DDBJ databases">
        <title>Novel Leptospira species isolated from soil and water in Japan.</title>
        <authorList>
            <person name="Nakao R."/>
            <person name="Masuzawa T."/>
        </authorList>
    </citation>
    <scope>NUCLEOTIDE SEQUENCE [LARGE SCALE GENOMIC DNA]</scope>
    <source>
        <strain evidence="8 9">YH101</strain>
    </source>
</reference>
<dbReference type="GO" id="GO:0003677">
    <property type="term" value="F:DNA binding"/>
    <property type="evidence" value="ECO:0007669"/>
    <property type="project" value="UniProtKB-KW"/>
</dbReference>
<dbReference type="EMBL" id="BFBB01000009">
    <property type="protein sequence ID" value="GBF52020.1"/>
    <property type="molecule type" value="Genomic_DNA"/>
</dbReference>
<evidence type="ECO:0000259" key="7">
    <source>
        <dbReference type="Pfam" id="PF08281"/>
    </source>
</evidence>
<evidence type="ECO:0000256" key="3">
    <source>
        <dbReference type="ARBA" id="ARBA00023082"/>
    </source>
</evidence>
<evidence type="ECO:0000259" key="6">
    <source>
        <dbReference type="Pfam" id="PF04542"/>
    </source>
</evidence>
<dbReference type="InterPro" id="IPR013249">
    <property type="entry name" value="RNA_pol_sigma70_r4_t2"/>
</dbReference>
<dbReference type="SUPFAM" id="SSF88659">
    <property type="entry name" value="Sigma3 and sigma4 domains of RNA polymerase sigma factors"/>
    <property type="match status" value="1"/>
</dbReference>
<dbReference type="Gene3D" id="1.10.10.10">
    <property type="entry name" value="Winged helix-like DNA-binding domain superfamily/Winged helix DNA-binding domain"/>
    <property type="match status" value="1"/>
</dbReference>
<gene>
    <name evidence="8" type="ORF">LPTSP4_35580</name>
</gene>
<evidence type="ECO:0000313" key="9">
    <source>
        <dbReference type="Proteomes" id="UP000245133"/>
    </source>
</evidence>
<dbReference type="GO" id="GO:0006352">
    <property type="term" value="P:DNA-templated transcription initiation"/>
    <property type="evidence" value="ECO:0007669"/>
    <property type="project" value="InterPro"/>
</dbReference>
<evidence type="ECO:0000256" key="2">
    <source>
        <dbReference type="ARBA" id="ARBA00023015"/>
    </source>
</evidence>
<dbReference type="Pfam" id="PF08281">
    <property type="entry name" value="Sigma70_r4_2"/>
    <property type="match status" value="1"/>
</dbReference>
<dbReference type="Pfam" id="PF04542">
    <property type="entry name" value="Sigma70_r2"/>
    <property type="match status" value="1"/>
</dbReference>
<evidence type="ECO:0000256" key="1">
    <source>
        <dbReference type="ARBA" id="ARBA00010641"/>
    </source>
</evidence>
<comment type="caution">
    <text evidence="8">The sequence shown here is derived from an EMBL/GenBank/DDBJ whole genome shotgun (WGS) entry which is preliminary data.</text>
</comment>
<keyword evidence="3" id="KW-0731">Sigma factor</keyword>
<dbReference type="InterPro" id="IPR039425">
    <property type="entry name" value="RNA_pol_sigma-70-like"/>
</dbReference>
<keyword evidence="2" id="KW-0805">Transcription regulation</keyword>
<dbReference type="InterPro" id="IPR007627">
    <property type="entry name" value="RNA_pol_sigma70_r2"/>
</dbReference>
<protein>
    <submittedName>
        <fullName evidence="8">RNA polymerase sigma subunit</fullName>
    </submittedName>
</protein>
<dbReference type="PANTHER" id="PTHR43133:SF8">
    <property type="entry name" value="RNA POLYMERASE SIGMA FACTOR HI_1459-RELATED"/>
    <property type="match status" value="1"/>
</dbReference>
<dbReference type="InterPro" id="IPR013325">
    <property type="entry name" value="RNA_pol_sigma_r2"/>
</dbReference>
<dbReference type="PANTHER" id="PTHR43133">
    <property type="entry name" value="RNA POLYMERASE ECF-TYPE SIGMA FACTO"/>
    <property type="match status" value="1"/>
</dbReference>
<dbReference type="AlphaFoldDB" id="A0A2P2E576"/>
<accession>A0A2P2E576</accession>